<evidence type="ECO:0000313" key="15">
    <source>
        <dbReference type="EMBL" id="MBN9413469.1"/>
    </source>
</evidence>
<dbReference type="CDD" id="cd18084">
    <property type="entry name" value="RsmE-like"/>
    <property type="match status" value="1"/>
</dbReference>
<keyword evidence="7 12" id="KW-0489">Methyltransferase</keyword>
<dbReference type="PANTHER" id="PTHR30027:SF3">
    <property type="entry name" value="16S RRNA (URACIL(1498)-N(3))-METHYLTRANSFERASE"/>
    <property type="match status" value="1"/>
</dbReference>
<evidence type="ECO:0000256" key="8">
    <source>
        <dbReference type="ARBA" id="ARBA00022679"/>
    </source>
</evidence>
<evidence type="ECO:0000256" key="1">
    <source>
        <dbReference type="ARBA" id="ARBA00004496"/>
    </source>
</evidence>
<dbReference type="PANTHER" id="PTHR30027">
    <property type="entry name" value="RIBOSOMAL RNA SMALL SUBUNIT METHYLTRANSFERASE E"/>
    <property type="match status" value="1"/>
</dbReference>
<evidence type="ECO:0000256" key="9">
    <source>
        <dbReference type="ARBA" id="ARBA00022691"/>
    </source>
</evidence>
<organism evidence="15 16">
    <name type="scientific">Candidatus Paracaedimonas acanthamoebae</name>
    <dbReference type="NCBI Taxonomy" id="244581"/>
    <lineage>
        <taxon>Bacteria</taxon>
        <taxon>Pseudomonadati</taxon>
        <taxon>Pseudomonadota</taxon>
        <taxon>Alphaproteobacteria</taxon>
        <taxon>Holosporales</taxon>
        <taxon>Caedimonadaceae</taxon>
        <taxon>Candidatus Paracaedimonas</taxon>
    </lineage>
</organism>
<dbReference type="InterPro" id="IPR029026">
    <property type="entry name" value="tRNA_m1G_MTases_N"/>
</dbReference>
<evidence type="ECO:0000256" key="3">
    <source>
        <dbReference type="ARBA" id="ARBA00012328"/>
    </source>
</evidence>
<evidence type="ECO:0000256" key="12">
    <source>
        <dbReference type="PIRNR" id="PIRNR015601"/>
    </source>
</evidence>
<dbReference type="AlphaFoldDB" id="A0A8J7PTC6"/>
<reference evidence="15" key="1">
    <citation type="submission" date="2021-02" db="EMBL/GenBank/DDBJ databases">
        <title>Thiocyanate and organic carbon inputs drive convergent selection for specific autotrophic Afipia and Thiobacillus strains within complex microbiomes.</title>
        <authorList>
            <person name="Huddy R.J."/>
            <person name="Sachdeva R."/>
            <person name="Kadzinga F."/>
            <person name="Kantor R.S."/>
            <person name="Harrison S.T.L."/>
            <person name="Banfield J.F."/>
        </authorList>
    </citation>
    <scope>NUCLEOTIDE SEQUENCE</scope>
    <source>
        <strain evidence="15">SCN18_10_11_15_R4_P_38_20</strain>
    </source>
</reference>
<comment type="function">
    <text evidence="10 12">Specifically methylates the N3 position of the uracil ring of uridine 1498 (m3U1498) in 16S rRNA. Acts on the fully assembled 30S ribosomal subunit.</text>
</comment>
<evidence type="ECO:0000256" key="7">
    <source>
        <dbReference type="ARBA" id="ARBA00022603"/>
    </source>
</evidence>
<dbReference type="NCBIfam" id="NF008694">
    <property type="entry name" value="PRK11713.3-2"/>
    <property type="match status" value="1"/>
</dbReference>
<evidence type="ECO:0000259" key="14">
    <source>
        <dbReference type="Pfam" id="PF20260"/>
    </source>
</evidence>
<keyword evidence="8 12" id="KW-0808">Transferase</keyword>
<comment type="caution">
    <text evidence="15">The sequence shown here is derived from an EMBL/GenBank/DDBJ whole genome shotgun (WGS) entry which is preliminary data.</text>
</comment>
<comment type="catalytic activity">
    <reaction evidence="11 12">
        <text>uridine(1498) in 16S rRNA + S-adenosyl-L-methionine = N(3)-methyluridine(1498) in 16S rRNA + S-adenosyl-L-homocysteine + H(+)</text>
        <dbReference type="Rhea" id="RHEA:42920"/>
        <dbReference type="Rhea" id="RHEA-COMP:10283"/>
        <dbReference type="Rhea" id="RHEA-COMP:10284"/>
        <dbReference type="ChEBI" id="CHEBI:15378"/>
        <dbReference type="ChEBI" id="CHEBI:57856"/>
        <dbReference type="ChEBI" id="CHEBI:59789"/>
        <dbReference type="ChEBI" id="CHEBI:65315"/>
        <dbReference type="ChEBI" id="CHEBI:74502"/>
        <dbReference type="EC" id="2.1.1.193"/>
    </reaction>
</comment>
<keyword evidence="5 12" id="KW-0963">Cytoplasm</keyword>
<dbReference type="Gene3D" id="3.40.1280.10">
    <property type="match status" value="1"/>
</dbReference>
<dbReference type="InterPro" id="IPR029028">
    <property type="entry name" value="Alpha/beta_knot_MTases"/>
</dbReference>
<dbReference type="SUPFAM" id="SSF88697">
    <property type="entry name" value="PUA domain-like"/>
    <property type="match status" value="1"/>
</dbReference>
<dbReference type="InterPro" id="IPR046886">
    <property type="entry name" value="RsmE_MTase_dom"/>
</dbReference>
<evidence type="ECO:0000313" key="16">
    <source>
        <dbReference type="Proteomes" id="UP000664414"/>
    </source>
</evidence>
<dbReference type="GO" id="GO:0070042">
    <property type="term" value="F:rRNA (uridine-N3-)-methyltransferase activity"/>
    <property type="evidence" value="ECO:0007669"/>
    <property type="project" value="TreeGrafter"/>
</dbReference>
<dbReference type="EC" id="2.1.1.193" evidence="3 12"/>
<evidence type="ECO:0000256" key="10">
    <source>
        <dbReference type="ARBA" id="ARBA00025699"/>
    </source>
</evidence>
<feature type="domain" description="Ribosomal RNA small subunit methyltransferase E methyltransferase" evidence="13">
    <location>
        <begin position="76"/>
        <end position="234"/>
    </location>
</feature>
<evidence type="ECO:0000259" key="13">
    <source>
        <dbReference type="Pfam" id="PF04452"/>
    </source>
</evidence>
<feature type="domain" description="Ribosomal RNA small subunit methyltransferase E PUA-like" evidence="14">
    <location>
        <begin position="21"/>
        <end position="67"/>
    </location>
</feature>
<dbReference type="PIRSF" id="PIRSF015601">
    <property type="entry name" value="MTase_slr0722"/>
    <property type="match status" value="1"/>
</dbReference>
<evidence type="ECO:0000256" key="5">
    <source>
        <dbReference type="ARBA" id="ARBA00022490"/>
    </source>
</evidence>
<dbReference type="GO" id="GO:0005737">
    <property type="term" value="C:cytoplasm"/>
    <property type="evidence" value="ECO:0007669"/>
    <property type="project" value="UniProtKB-SubCell"/>
</dbReference>
<keyword evidence="9 12" id="KW-0949">S-adenosyl-L-methionine</keyword>
<dbReference type="NCBIfam" id="TIGR00046">
    <property type="entry name" value="RsmE family RNA methyltransferase"/>
    <property type="match status" value="1"/>
</dbReference>
<dbReference type="Gene3D" id="2.40.240.20">
    <property type="entry name" value="Hypothetical PUA domain-like, domain 1"/>
    <property type="match status" value="1"/>
</dbReference>
<gene>
    <name evidence="15" type="ORF">J0H12_06075</name>
</gene>
<evidence type="ECO:0000256" key="4">
    <source>
        <dbReference type="ARBA" id="ARBA00013673"/>
    </source>
</evidence>
<dbReference type="InterPro" id="IPR046887">
    <property type="entry name" value="RsmE_PUA-like"/>
</dbReference>
<evidence type="ECO:0000256" key="2">
    <source>
        <dbReference type="ARBA" id="ARBA00005528"/>
    </source>
</evidence>
<dbReference type="SUPFAM" id="SSF75217">
    <property type="entry name" value="alpha/beta knot"/>
    <property type="match status" value="1"/>
</dbReference>
<comment type="subcellular location">
    <subcellularLocation>
        <location evidence="1 12">Cytoplasm</location>
    </subcellularLocation>
</comment>
<name>A0A8J7PTC6_9PROT</name>
<evidence type="ECO:0000256" key="11">
    <source>
        <dbReference type="ARBA" id="ARBA00047944"/>
    </source>
</evidence>
<dbReference type="InterPro" id="IPR015947">
    <property type="entry name" value="PUA-like_sf"/>
</dbReference>
<comment type="similarity">
    <text evidence="2 12">Belongs to the RNA methyltransferase RsmE family.</text>
</comment>
<proteinExistence type="inferred from homology"/>
<dbReference type="Pfam" id="PF20260">
    <property type="entry name" value="PUA_4"/>
    <property type="match status" value="1"/>
</dbReference>
<dbReference type="InterPro" id="IPR006700">
    <property type="entry name" value="RsmE"/>
</dbReference>
<sequence length="249" mass="28469">MKNVCRIYTLEPLKNNQPLELDKDKTHYLKNVLRKEQGDFIRIFNGQDGEWLSEIIEFTKKSCILEIKQNLKAQPQKQDLRLIFAPLKQARLNFLIEKSVELGVTELIPILTEHTHVREFNRDRIKNIVIEAAEQCERLCHPTIHPLITLPVFLSQWPLEKIVFMSDERLNSPSLIQRIIGPLSSPDFSLLVGPEGGFSSLEFDLFSRYKFIQSVSLGQTILRAETAAIAGLAVCHIAREAGVINEKVI</sequence>
<dbReference type="NCBIfam" id="NF008696">
    <property type="entry name" value="PRK11713.3-5"/>
    <property type="match status" value="1"/>
</dbReference>
<keyword evidence="6 12" id="KW-0698">rRNA processing</keyword>
<protein>
    <recommendedName>
        <fullName evidence="4 12">Ribosomal RNA small subunit methyltransferase E</fullName>
        <ecNumber evidence="3 12">2.1.1.193</ecNumber>
    </recommendedName>
</protein>
<accession>A0A8J7PTC6</accession>
<evidence type="ECO:0000256" key="6">
    <source>
        <dbReference type="ARBA" id="ARBA00022552"/>
    </source>
</evidence>
<dbReference type="GO" id="GO:0070475">
    <property type="term" value="P:rRNA base methylation"/>
    <property type="evidence" value="ECO:0007669"/>
    <property type="project" value="TreeGrafter"/>
</dbReference>
<dbReference type="Proteomes" id="UP000664414">
    <property type="component" value="Unassembled WGS sequence"/>
</dbReference>
<dbReference type="EMBL" id="JAFKGL010000025">
    <property type="protein sequence ID" value="MBN9413469.1"/>
    <property type="molecule type" value="Genomic_DNA"/>
</dbReference>
<dbReference type="Pfam" id="PF04452">
    <property type="entry name" value="Methyltrans_RNA"/>
    <property type="match status" value="1"/>
</dbReference>